<keyword evidence="2" id="KW-1185">Reference proteome</keyword>
<proteinExistence type="predicted"/>
<evidence type="ECO:0000313" key="1">
    <source>
        <dbReference type="EMBL" id="CAG8630076.1"/>
    </source>
</evidence>
<accession>A0ACA9N2D4</accession>
<comment type="caution">
    <text evidence="1">The sequence shown here is derived from an EMBL/GenBank/DDBJ whole genome shotgun (WGS) entry which is preliminary data.</text>
</comment>
<sequence>MIQTVENKEEIIKNSVNHIWKATEGKVVTITFDDPLNLATITLNNGNKIILNLDAPGVVLINEEIFRKIVNVVDGSNRKEPIIIDEVEIRHQESATQSSSFEIEEDCTNKKSSPLDDSEASVSVDQPLNHKESDDNAIEKDRGNEIQGLDSVAQSLNYEESDKDQGNETQDLNSSIQVKLHYYDSTEEADEQRFNEITSRLTKSNSGDKYKFQINNQFKASKNKIEKNNSKIGKVDKANDEPVNNFIERVPSNLTEDSLPSINEILKPSVTQSSHPSKETNLSHPKIVDTETSVEGSNRNDVLAISSIINDQESSTPPPNITEKNSSD</sequence>
<name>A0ACA9N2D4_9GLOM</name>
<organism evidence="1 2">
    <name type="scientific">Cetraspora pellucida</name>
    <dbReference type="NCBI Taxonomy" id="1433469"/>
    <lineage>
        <taxon>Eukaryota</taxon>
        <taxon>Fungi</taxon>
        <taxon>Fungi incertae sedis</taxon>
        <taxon>Mucoromycota</taxon>
        <taxon>Glomeromycotina</taxon>
        <taxon>Glomeromycetes</taxon>
        <taxon>Diversisporales</taxon>
        <taxon>Gigasporaceae</taxon>
        <taxon>Cetraspora</taxon>
    </lineage>
</organism>
<dbReference type="EMBL" id="CAJVPW010011905">
    <property type="protein sequence ID" value="CAG8630076.1"/>
    <property type="molecule type" value="Genomic_DNA"/>
</dbReference>
<gene>
    <name evidence="1" type="ORF">SPELUC_LOCUS8192</name>
</gene>
<protein>
    <submittedName>
        <fullName evidence="1">12699_t:CDS:1</fullName>
    </submittedName>
</protein>
<dbReference type="Proteomes" id="UP000789366">
    <property type="component" value="Unassembled WGS sequence"/>
</dbReference>
<reference evidence="1" key="1">
    <citation type="submission" date="2021-06" db="EMBL/GenBank/DDBJ databases">
        <authorList>
            <person name="Kallberg Y."/>
            <person name="Tangrot J."/>
            <person name="Rosling A."/>
        </authorList>
    </citation>
    <scope>NUCLEOTIDE SEQUENCE</scope>
    <source>
        <strain evidence="1">28 12/20/2015</strain>
    </source>
</reference>
<feature type="non-terminal residue" evidence="1">
    <location>
        <position position="328"/>
    </location>
</feature>
<evidence type="ECO:0000313" key="2">
    <source>
        <dbReference type="Proteomes" id="UP000789366"/>
    </source>
</evidence>